<dbReference type="OrthoDB" id="9803436at2"/>
<feature type="binding site" evidence="5">
    <location>
        <begin position="54"/>
        <end position="56"/>
    </location>
    <ligand>
        <name>substrate</name>
    </ligand>
</feature>
<organism evidence="6 7">
    <name type="scientific">Acidiferrobacter thiooxydans</name>
    <dbReference type="NCBI Taxonomy" id="163359"/>
    <lineage>
        <taxon>Bacteria</taxon>
        <taxon>Pseudomonadati</taxon>
        <taxon>Pseudomonadota</taxon>
        <taxon>Gammaproteobacteria</taxon>
        <taxon>Acidiferrobacterales</taxon>
        <taxon>Acidiferrobacteraceae</taxon>
        <taxon>Acidiferrobacter</taxon>
    </lineage>
</organism>
<feature type="binding site" evidence="5">
    <location>
        <begin position="252"/>
        <end position="253"/>
    </location>
    <ligand>
        <name>substrate</name>
    </ligand>
</feature>
<evidence type="ECO:0000256" key="2">
    <source>
        <dbReference type="ARBA" id="ARBA00050906"/>
    </source>
</evidence>
<comment type="catalytic activity">
    <reaction evidence="3">
        <text>5-(methylsulfanyl)-alpha-D-ribose 1-phosphate = 5-(methylsulfanyl)-D-ribulose 1-phosphate</text>
        <dbReference type="Rhea" id="RHEA:19989"/>
        <dbReference type="ChEBI" id="CHEBI:58533"/>
        <dbReference type="ChEBI" id="CHEBI:58548"/>
        <dbReference type="EC" id="5.3.1.23"/>
    </reaction>
    <physiologicalReaction direction="left-to-right" evidence="3">
        <dbReference type="Rhea" id="RHEA:19990"/>
    </physiologicalReaction>
</comment>
<dbReference type="Proteomes" id="UP000253250">
    <property type="component" value="Unassembled WGS sequence"/>
</dbReference>
<evidence type="ECO:0000256" key="5">
    <source>
        <dbReference type="HAMAP-Rule" id="MF_01678"/>
    </source>
</evidence>
<dbReference type="NCBIfam" id="NF004326">
    <property type="entry name" value="PRK05720.1"/>
    <property type="match status" value="1"/>
</dbReference>
<comment type="caution">
    <text evidence="6">The sequence shown here is derived from an EMBL/GenBank/DDBJ whole genome shotgun (WGS) entry which is preliminary data.</text>
</comment>
<dbReference type="PANTHER" id="PTHR43475:SF1">
    <property type="entry name" value="METHYLTHIORIBOSE-1-PHOSPHATE ISOMERASE"/>
    <property type="match status" value="1"/>
</dbReference>
<sequence length="355" mass="36712">MGVDAVLYDKVRAVAWRDGVVRLLDQRVLPATLRYEECATAAEVAAAITAMVVRGAPAIGVTAAYGAVLAVSEAYRRAPTDWRAAARVDLAALRESRPTAVNLGWALDVMERVMETIGAGSPVAAVLAAARRLHDEDIAANRRMGALGAALLPPQARVLTHCNTGALATGGYGTALGVVRAAAATGGIRMVYADETRPWLQGARLTAWELVEEGLPVTVLADGAAAARLRAGDIAAVLVGADRIAANGDTANKIGTYGLAISARHHGVPFYVVAPVSTIDVATPDGHGIPIEERAEGEVLGCQGLTHSPAGARAWNPVFDVTPAALITALITERGVLPSPDAEGMARLLAQPTPV</sequence>
<evidence type="ECO:0000256" key="1">
    <source>
        <dbReference type="ARBA" id="ARBA00023235"/>
    </source>
</evidence>
<dbReference type="FunFam" id="3.40.50.10470:FF:000006">
    <property type="entry name" value="Methylthioribose-1-phosphate isomerase"/>
    <property type="match status" value="1"/>
</dbReference>
<dbReference type="Gene3D" id="1.20.120.420">
    <property type="entry name" value="translation initiation factor eif-2b, domain 1"/>
    <property type="match status" value="1"/>
</dbReference>
<dbReference type="EMBL" id="PSYR01000002">
    <property type="protein sequence ID" value="RCN56456.1"/>
    <property type="molecule type" value="Genomic_DNA"/>
</dbReference>
<evidence type="ECO:0000313" key="6">
    <source>
        <dbReference type="EMBL" id="RCN56456.1"/>
    </source>
</evidence>
<reference evidence="6 7" key="1">
    <citation type="submission" date="2018-02" db="EMBL/GenBank/DDBJ databases">
        <title>Insights into the biology of acidophilic members of the Acidiferrobacteraceae family derived from comparative genomic analyses.</title>
        <authorList>
            <person name="Issotta F."/>
            <person name="Thyssen C."/>
            <person name="Mena C."/>
            <person name="Moya A."/>
            <person name="Bellenberg S."/>
            <person name="Sproer C."/>
            <person name="Covarrubias P.C."/>
            <person name="Sand W."/>
            <person name="Quatrini R."/>
            <person name="Vera M."/>
        </authorList>
    </citation>
    <scope>NUCLEOTIDE SEQUENCE [LARGE SCALE GENOMIC DNA]</scope>
    <source>
        <strain evidence="7">m-1</strain>
    </source>
</reference>
<name>A0A1C2FXU9_9GAMM</name>
<evidence type="ECO:0000256" key="3">
    <source>
        <dbReference type="ARBA" id="ARBA00051169"/>
    </source>
</evidence>
<dbReference type="NCBIfam" id="TIGR00524">
    <property type="entry name" value="eIF-2B_rel"/>
    <property type="match status" value="1"/>
</dbReference>
<dbReference type="InterPro" id="IPR005251">
    <property type="entry name" value="IF-M1Pi"/>
</dbReference>
<dbReference type="UniPathway" id="UPA00904">
    <property type="reaction ID" value="UER00874"/>
</dbReference>
<dbReference type="Gene3D" id="3.40.50.10470">
    <property type="entry name" value="Translation initiation factor eif-2b, domain 2"/>
    <property type="match status" value="1"/>
</dbReference>
<dbReference type="InterPro" id="IPR037171">
    <property type="entry name" value="NagB/RpiA_transferase-like"/>
</dbReference>
<accession>A0A1C2FXU9</accession>
<dbReference type="HAMAP" id="MF_01678">
    <property type="entry name" value="Salvage_MtnA"/>
    <property type="match status" value="1"/>
</dbReference>
<dbReference type="InterPro" id="IPR042529">
    <property type="entry name" value="IF_2B-like_C"/>
</dbReference>
<keyword evidence="1 5" id="KW-0413">Isomerase</keyword>
<feature type="site" description="Transition state stabilizer" evidence="5">
    <location>
        <position position="162"/>
    </location>
</feature>
<dbReference type="Pfam" id="PF01008">
    <property type="entry name" value="IF-2B"/>
    <property type="match status" value="1"/>
</dbReference>
<dbReference type="GO" id="GO:0019509">
    <property type="term" value="P:L-methionine salvage from methylthioadenosine"/>
    <property type="evidence" value="ECO:0007669"/>
    <property type="project" value="UniProtKB-UniRule"/>
</dbReference>
<feature type="active site" description="Proton donor" evidence="5">
    <location>
        <position position="242"/>
    </location>
</feature>
<comment type="similarity">
    <text evidence="5">Belongs to the EIF-2B alpha/beta/delta subunits family. MtnA subfamily.</text>
</comment>
<gene>
    <name evidence="5 6" type="primary">mtnA</name>
    <name evidence="6" type="ORF">C4900_11650</name>
</gene>
<comment type="catalytic activity">
    <reaction evidence="2">
        <text>5-deoxy-alpha-D-ribose 1-phosphate = 5-deoxy-D-ribulose 1-phosphate</text>
        <dbReference type="Rhea" id="RHEA:61296"/>
        <dbReference type="ChEBI" id="CHEBI:58749"/>
        <dbReference type="ChEBI" id="CHEBI:144504"/>
    </reaction>
    <physiologicalReaction direction="left-to-right" evidence="2">
        <dbReference type="Rhea" id="RHEA:61297"/>
    </physiologicalReaction>
</comment>
<dbReference type="InterPro" id="IPR011559">
    <property type="entry name" value="Initiation_fac_2B_a/b/d"/>
</dbReference>
<feature type="binding site" evidence="5">
    <location>
        <position position="97"/>
    </location>
    <ligand>
        <name>substrate</name>
    </ligand>
</feature>
<evidence type="ECO:0000313" key="7">
    <source>
        <dbReference type="Proteomes" id="UP000253250"/>
    </source>
</evidence>
<dbReference type="AlphaFoldDB" id="A0A1C2FXU9"/>
<comment type="pathway">
    <text evidence="5">Amino-acid biosynthesis; L-methionine biosynthesis via salvage pathway; L-methionine from S-methyl-5-thio-alpha-D-ribose 1-phosphate: step 1/6.</text>
</comment>
<dbReference type="SUPFAM" id="SSF100950">
    <property type="entry name" value="NagB/RpiA/CoA transferase-like"/>
    <property type="match status" value="1"/>
</dbReference>
<keyword evidence="5" id="KW-0028">Amino-acid biosynthesis</keyword>
<protein>
    <recommendedName>
        <fullName evidence="5">Methylthioribose-1-phosphate isomerase</fullName>
        <shortName evidence="5">M1Pi</shortName>
        <shortName evidence="5">MTR-1-P isomerase</shortName>
        <ecNumber evidence="5">5.3.1.23</ecNumber>
    </recommendedName>
    <alternativeName>
        <fullName evidence="5">S-methyl-5-thioribose-1-phosphate isomerase</fullName>
    </alternativeName>
</protein>
<keyword evidence="5" id="KW-0486">Methionine biosynthesis</keyword>
<dbReference type="InterPro" id="IPR027363">
    <property type="entry name" value="M1Pi_N"/>
</dbReference>
<keyword evidence="7" id="KW-1185">Reference proteome</keyword>
<dbReference type="InterPro" id="IPR000649">
    <property type="entry name" value="IF-2B-related"/>
</dbReference>
<evidence type="ECO:0000256" key="4">
    <source>
        <dbReference type="ARBA" id="ARBA00058145"/>
    </source>
</evidence>
<proteinExistence type="inferred from homology"/>
<dbReference type="FunFam" id="1.20.120.420:FF:000003">
    <property type="entry name" value="Methylthioribose-1-phosphate isomerase"/>
    <property type="match status" value="1"/>
</dbReference>
<dbReference type="PANTHER" id="PTHR43475">
    <property type="entry name" value="METHYLTHIORIBOSE-1-PHOSPHATE ISOMERASE"/>
    <property type="match status" value="1"/>
</dbReference>
<dbReference type="NCBIfam" id="TIGR00512">
    <property type="entry name" value="salvage_mtnA"/>
    <property type="match status" value="1"/>
</dbReference>
<feature type="binding site" evidence="5">
    <location>
        <position position="201"/>
    </location>
    <ligand>
        <name>substrate</name>
    </ligand>
</feature>
<comment type="function">
    <text evidence="4">Catalyzes the interconversion of methylthioribose-1-phosphate (MTR-1-P) into methylthioribulose-1-phosphate (MTRu-1-P). Also catalyzes the interconversion of 5-deoxyribose 1-phosphate and 5-deoxyribulose 1-phosphate. Part of a bifunctional DHAP-shunt salvage pathway for SAM by-products.</text>
</comment>
<dbReference type="STRING" id="163359.A9R16_04255"/>
<dbReference type="EC" id="5.3.1.23" evidence="5"/>
<dbReference type="GO" id="GO:0046523">
    <property type="term" value="F:S-methyl-5-thioribose-1-phosphate isomerase activity"/>
    <property type="evidence" value="ECO:0007669"/>
    <property type="project" value="UniProtKB-UniRule"/>
</dbReference>